<sequence>MSADVFHFVIEQGSDWPRQVVIKNDDGTVIKLVGASAQLQVRAAPGNTQTVVALSTSDGSMTLDGPNGKLSWNLPGAQTAAISIPAVLPVPLGPKGSGYLLGGYDLLVKDGSGRLIKYLTGNVYLIPDYTRPF</sequence>
<reference evidence="1 2" key="1">
    <citation type="submission" date="2019-10" db="EMBL/GenBank/DDBJ databases">
        <title>Paraburkholderia sp. isolated from nodules of Mimosa pudica from Brazilian Atlantic Forest soils.</title>
        <authorList>
            <person name="Paulitsch F."/>
            <person name="Hungria M."/>
            <person name="Dall'Agnol R."/>
        </authorList>
    </citation>
    <scope>NUCLEOTIDE SEQUENCE [LARGE SCALE GENOMIC DNA]</scope>
    <source>
        <strain evidence="1 2">CNPSo 3157</strain>
    </source>
</reference>
<dbReference type="EMBL" id="WHNP01000006">
    <property type="protein sequence ID" value="MPW16891.1"/>
    <property type="molecule type" value="Genomic_DNA"/>
</dbReference>
<name>A0A7X1N8D1_9BURK</name>
<accession>A0A7X1N8D1</accession>
<proteinExistence type="predicted"/>
<dbReference type="Proteomes" id="UP000484381">
    <property type="component" value="Unassembled WGS sequence"/>
</dbReference>
<evidence type="ECO:0000313" key="2">
    <source>
        <dbReference type="Proteomes" id="UP000484381"/>
    </source>
</evidence>
<protein>
    <submittedName>
        <fullName evidence="1">Uncharacterized protein</fullName>
    </submittedName>
</protein>
<keyword evidence="2" id="KW-1185">Reference proteome</keyword>
<dbReference type="AlphaFoldDB" id="A0A7X1N8D1"/>
<gene>
    <name evidence="1" type="ORF">GCT13_08095</name>
</gene>
<evidence type="ECO:0000313" key="1">
    <source>
        <dbReference type="EMBL" id="MPW16891.1"/>
    </source>
</evidence>
<comment type="caution">
    <text evidence="1">The sequence shown here is derived from an EMBL/GenBank/DDBJ whole genome shotgun (WGS) entry which is preliminary data.</text>
</comment>
<organism evidence="1 2">
    <name type="scientific">Paraburkholderia franconis</name>
    <dbReference type="NCBI Taxonomy" id="2654983"/>
    <lineage>
        <taxon>Bacteria</taxon>
        <taxon>Pseudomonadati</taxon>
        <taxon>Pseudomonadota</taxon>
        <taxon>Betaproteobacteria</taxon>
        <taxon>Burkholderiales</taxon>
        <taxon>Burkholderiaceae</taxon>
        <taxon>Paraburkholderia</taxon>
    </lineage>
</organism>
<dbReference type="RefSeq" id="WP_152756745.1">
    <property type="nucleotide sequence ID" value="NZ_WHNP01000006.1"/>
</dbReference>